<comment type="similarity">
    <text evidence="1">Belongs to the metallo-dependent hydrolases superfamily.</text>
</comment>
<reference evidence="2 3" key="1">
    <citation type="submission" date="2014-12" db="EMBL/GenBank/DDBJ databases">
        <title>Mercury Reductase activity and rhizosphere competence traits in the genome of root associated Photobacterium halotolerans MELD1.</title>
        <authorList>
            <person name="Mathew D.C."/>
            <person name="Huang C.-C."/>
        </authorList>
    </citation>
    <scope>NUCLEOTIDE SEQUENCE [LARGE SCALE GENOMIC DNA]</scope>
    <source>
        <strain evidence="2 3">MELD1</strain>
    </source>
</reference>
<dbReference type="STRING" id="265726.KY46_08355"/>
<organism evidence="2 3">
    <name type="scientific">Photobacterium halotolerans</name>
    <dbReference type="NCBI Taxonomy" id="265726"/>
    <lineage>
        <taxon>Bacteria</taxon>
        <taxon>Pseudomonadati</taxon>
        <taxon>Pseudomonadota</taxon>
        <taxon>Gammaproteobacteria</taxon>
        <taxon>Vibrionales</taxon>
        <taxon>Vibrionaceae</taxon>
        <taxon>Photobacterium</taxon>
    </lineage>
</organism>
<accession>A0A0F5VFT5</accession>
<protein>
    <submittedName>
        <fullName evidence="2">Hydrolase TatD</fullName>
    </submittedName>
</protein>
<dbReference type="SUPFAM" id="SSF51556">
    <property type="entry name" value="Metallo-dependent hydrolases"/>
    <property type="match status" value="1"/>
</dbReference>
<dbReference type="PANTHER" id="PTHR42658:SF1">
    <property type="entry name" value="HYDROLASE TATD"/>
    <property type="match status" value="1"/>
</dbReference>
<dbReference type="Pfam" id="PF01026">
    <property type="entry name" value="TatD_DNase"/>
    <property type="match status" value="1"/>
</dbReference>
<dbReference type="Gene3D" id="3.20.20.140">
    <property type="entry name" value="Metal-dependent hydrolases"/>
    <property type="match status" value="1"/>
</dbReference>
<dbReference type="AlphaFoldDB" id="A0A0F5VFT5"/>
<dbReference type="GO" id="GO:0016788">
    <property type="term" value="F:hydrolase activity, acting on ester bonds"/>
    <property type="evidence" value="ECO:0007669"/>
    <property type="project" value="UniProtKB-UniRule"/>
</dbReference>
<sequence>MMKYFDPHIHMVSRTTDDYQRMFAAGIIGVIEPAFWQGQPRTSVGSFIDYFDTLLGWERFRASQFGIHHYCTMGLNPKEANDLGLAKEVMSVLPRFLAKDGVVAVGEIGYDDITPEEELFMAEQMQLAMEFELPVLVHTPHRDKIGGTKRTIALIREVGIPEHMVIIDHLNEQTLPLVMETDCWRGHSIYPNTKMSEQRMVALLKEYGLEKMVVNSAADWGCSDPLKVPKTGAAMRQAGYSDAEITQVLFDNPIDFFAQSGRISKEEVSIPISVDQTKLWESNSALRGQTPIVEN</sequence>
<keyword evidence="1 2" id="KW-0378">Hydrolase</keyword>
<evidence type="ECO:0000313" key="2">
    <source>
        <dbReference type="EMBL" id="KKD00345.1"/>
    </source>
</evidence>
<dbReference type="EMBL" id="JWYV01000005">
    <property type="protein sequence ID" value="KKD00345.1"/>
    <property type="molecule type" value="Genomic_DNA"/>
</dbReference>
<dbReference type="InterPro" id="IPR001130">
    <property type="entry name" value="TatD-like"/>
</dbReference>
<keyword evidence="1" id="KW-0479">Metal-binding</keyword>
<keyword evidence="3" id="KW-1185">Reference proteome</keyword>
<name>A0A0F5VFT5_9GAMM</name>
<evidence type="ECO:0000313" key="3">
    <source>
        <dbReference type="Proteomes" id="UP000033633"/>
    </source>
</evidence>
<dbReference type="PATRIC" id="fig|265726.11.peg.3804"/>
<dbReference type="OrthoDB" id="9783157at2"/>
<dbReference type="Proteomes" id="UP000033633">
    <property type="component" value="Unassembled WGS sequence"/>
</dbReference>
<dbReference type="InterPro" id="IPR012022">
    <property type="entry name" value="UCP005295"/>
</dbReference>
<dbReference type="GO" id="GO:0046872">
    <property type="term" value="F:metal ion binding"/>
    <property type="evidence" value="ECO:0007669"/>
    <property type="project" value="UniProtKB-KW"/>
</dbReference>
<comment type="caution">
    <text evidence="2">The sequence shown here is derived from an EMBL/GenBank/DDBJ whole genome shotgun (WGS) entry which is preliminary data.</text>
</comment>
<proteinExistence type="inferred from homology"/>
<dbReference type="PIRSF" id="PIRSF005295">
    <property type="entry name" value="UCP005295_TatD"/>
    <property type="match status" value="1"/>
</dbReference>
<dbReference type="PANTHER" id="PTHR42658">
    <property type="entry name" value="HYDROLASE TATD"/>
    <property type="match status" value="1"/>
</dbReference>
<dbReference type="InterPro" id="IPR032466">
    <property type="entry name" value="Metal_Hydrolase"/>
</dbReference>
<evidence type="ECO:0000256" key="1">
    <source>
        <dbReference type="PIRNR" id="PIRNR005295"/>
    </source>
</evidence>
<gene>
    <name evidence="2" type="ORF">KY46_08355</name>
</gene>